<dbReference type="Proteomes" id="UP000019140">
    <property type="component" value="Unassembled WGS sequence"/>
</dbReference>
<feature type="domain" description="Aminoglycoside phosphotransferase" evidence="1">
    <location>
        <begin position="25"/>
        <end position="239"/>
    </location>
</feature>
<dbReference type="HOGENOM" id="CLU_770862_0_0_7"/>
<dbReference type="AlphaFoldDB" id="W4M6L9"/>
<evidence type="ECO:0000259" key="1">
    <source>
        <dbReference type="Pfam" id="PF01636"/>
    </source>
</evidence>
<dbReference type="SUPFAM" id="SSF56112">
    <property type="entry name" value="Protein kinase-like (PK-like)"/>
    <property type="match status" value="1"/>
</dbReference>
<keyword evidence="3" id="KW-1185">Reference proteome</keyword>
<accession>W4M6L9</accession>
<protein>
    <recommendedName>
        <fullName evidence="1">Aminoglycoside phosphotransferase domain-containing protein</fullName>
    </recommendedName>
</protein>
<comment type="caution">
    <text evidence="2">The sequence shown here is derived from an EMBL/GenBank/DDBJ whole genome shotgun (WGS) entry which is preliminary data.</text>
</comment>
<sequence length="355" mass="40063">MELHEKLTLALQRCGYPPLQAPGDYRHIGSGAWHDAYRVQPPGAEALVVRLRKQMIYGRKECWEPAELHADYAPAGLYYEAANQCRPGTCPAIYHYEIGRDLVFTLESYIAGCPLPLSVLTPPDAFAIGVSLGEFFQAMHDQAVSLPGSGLLTWGEQGVCTSSPDTGMELWPHHEERAMRQVETLSRASLGLSRDVLQHRTVEALTCLREEQAPIALVNRDITSENLMTQDHAWAGLVDPVPMQESGTYYAAFFLHCYRRYLPALGHAPRYQRHRFHEHAMMMATIADGYETGYGHSSREVRQRLRLGEWLWMLDMACESYELTQHGLSREKRLRHGNEANVAATLALSLRELMA</sequence>
<evidence type="ECO:0000313" key="2">
    <source>
        <dbReference type="EMBL" id="ETX05586.1"/>
    </source>
</evidence>
<dbReference type="EMBL" id="AZHX01000922">
    <property type="protein sequence ID" value="ETX05586.1"/>
    <property type="molecule type" value="Genomic_DNA"/>
</dbReference>
<proteinExistence type="predicted"/>
<reference evidence="2 3" key="1">
    <citation type="journal article" date="2014" name="Nature">
        <title>An environmental bacterial taxon with a large and distinct metabolic repertoire.</title>
        <authorList>
            <person name="Wilson M.C."/>
            <person name="Mori T."/>
            <person name="Ruckert C."/>
            <person name="Uria A.R."/>
            <person name="Helf M.J."/>
            <person name="Takada K."/>
            <person name="Gernert C."/>
            <person name="Steffens U.A."/>
            <person name="Heycke N."/>
            <person name="Schmitt S."/>
            <person name="Rinke C."/>
            <person name="Helfrich E.J."/>
            <person name="Brachmann A.O."/>
            <person name="Gurgui C."/>
            <person name="Wakimoto T."/>
            <person name="Kracht M."/>
            <person name="Crusemann M."/>
            <person name="Hentschel U."/>
            <person name="Abe I."/>
            <person name="Matsunaga S."/>
            <person name="Kalinowski J."/>
            <person name="Takeyama H."/>
            <person name="Piel J."/>
        </authorList>
    </citation>
    <scope>NUCLEOTIDE SEQUENCE [LARGE SCALE GENOMIC DNA]</scope>
    <source>
        <strain evidence="3">TSY2</strain>
    </source>
</reference>
<dbReference type="Pfam" id="PF01636">
    <property type="entry name" value="APH"/>
    <property type="match status" value="1"/>
</dbReference>
<dbReference type="InterPro" id="IPR002575">
    <property type="entry name" value="Aminoglycoside_PTrfase"/>
</dbReference>
<evidence type="ECO:0000313" key="3">
    <source>
        <dbReference type="Proteomes" id="UP000019140"/>
    </source>
</evidence>
<dbReference type="InterPro" id="IPR011009">
    <property type="entry name" value="Kinase-like_dom_sf"/>
</dbReference>
<name>W4M6L9_9BACT</name>
<gene>
    <name evidence="2" type="ORF">ETSY2_22105</name>
</gene>
<organism evidence="2 3">
    <name type="scientific">Candidatus Entotheonella gemina</name>
    <dbReference type="NCBI Taxonomy" id="1429439"/>
    <lineage>
        <taxon>Bacteria</taxon>
        <taxon>Pseudomonadati</taxon>
        <taxon>Nitrospinota/Tectimicrobiota group</taxon>
        <taxon>Candidatus Tectimicrobiota</taxon>
        <taxon>Candidatus Entotheonellia</taxon>
        <taxon>Candidatus Entotheonellales</taxon>
        <taxon>Candidatus Entotheonellaceae</taxon>
        <taxon>Candidatus Entotheonella</taxon>
    </lineage>
</organism>